<dbReference type="Proteomes" id="UP000274199">
    <property type="component" value="Segment"/>
</dbReference>
<name>A0A3G3BVI0_9CAUD</name>
<evidence type="ECO:0000313" key="2">
    <source>
        <dbReference type="Proteomes" id="UP000274199"/>
    </source>
</evidence>
<gene>
    <name evidence="1" type="ORF">vBBcoS136_00142</name>
</gene>
<organism evidence="1 2">
    <name type="scientific">Bacillus phage vB_BcoS-136</name>
    <dbReference type="NCBI Taxonomy" id="2419619"/>
    <lineage>
        <taxon>Viruses</taxon>
        <taxon>Duplodnaviria</taxon>
        <taxon>Heunggongvirae</taxon>
        <taxon>Uroviricota</taxon>
        <taxon>Caudoviricetes</taxon>
        <taxon>Heleneionescovirinae</taxon>
        <taxon>Kenyattavirus</taxon>
        <taxon>Kenyattavirus kv136</taxon>
    </lineage>
</organism>
<accession>A0A3G3BVI0</accession>
<protein>
    <submittedName>
        <fullName evidence="1">Uncharacterized protein</fullName>
    </submittedName>
</protein>
<sequence>MARNNNIASALQGMSEAQARRVLQEEGRKLERIARSVWRAYLASYTPKEYARHLGKPSGVRTGNSERAIKLKQVKRTGINEFGIELTWENDLVYHDSVMNHKKGHAVMLISSGWTSSRGRNKDVYRFGYYEGFDYLGKVEKTYNAMKHPQVYLEIQWSGKYLK</sequence>
<dbReference type="EMBL" id="MH884508">
    <property type="protein sequence ID" value="AYP68257.1"/>
    <property type="molecule type" value="Genomic_DNA"/>
</dbReference>
<reference evidence="1 2" key="1">
    <citation type="submission" date="2018-09" db="EMBL/GenBank/DDBJ databases">
        <title>Comparative Genomic Analysis of Eight Novel Haloalkaliphilic Bacteriophages from Lake Elmenteita, Kenya.</title>
        <authorList>
            <person name="Akhwale J.K."/>
        </authorList>
    </citation>
    <scope>NUCLEOTIDE SEQUENCE [LARGE SCALE GENOMIC DNA]</scope>
</reference>
<proteinExistence type="predicted"/>
<evidence type="ECO:0000313" key="1">
    <source>
        <dbReference type="EMBL" id="AYP68257.1"/>
    </source>
</evidence>
<keyword evidence="2" id="KW-1185">Reference proteome</keyword>